<keyword evidence="15" id="KW-1185">Reference proteome</keyword>
<dbReference type="GO" id="GO:0003678">
    <property type="term" value="F:DNA helicase activity"/>
    <property type="evidence" value="ECO:0007669"/>
    <property type="project" value="UniProtKB-EC"/>
</dbReference>
<dbReference type="PROSITE" id="PS51194">
    <property type="entry name" value="HELICASE_CTER"/>
    <property type="match status" value="1"/>
</dbReference>
<evidence type="ECO:0000256" key="1">
    <source>
        <dbReference type="ARBA" id="ARBA00004123"/>
    </source>
</evidence>
<evidence type="ECO:0000256" key="6">
    <source>
        <dbReference type="ARBA" id="ARBA00022806"/>
    </source>
</evidence>
<protein>
    <recommendedName>
        <fullName evidence="3">DNA helicase</fullName>
        <ecNumber evidence="3">3.6.4.12</ecNumber>
    </recommendedName>
</protein>
<evidence type="ECO:0000256" key="8">
    <source>
        <dbReference type="ARBA" id="ARBA00022853"/>
    </source>
</evidence>
<dbReference type="SUPFAM" id="SSF52540">
    <property type="entry name" value="P-loop containing nucleoside triphosphate hydrolases"/>
    <property type="match status" value="2"/>
</dbReference>
<dbReference type="SMART" id="SM00490">
    <property type="entry name" value="HELICc"/>
    <property type="match status" value="1"/>
</dbReference>
<keyword evidence="4" id="KW-0547">Nucleotide-binding</keyword>
<evidence type="ECO:0000256" key="5">
    <source>
        <dbReference type="ARBA" id="ARBA00022801"/>
    </source>
</evidence>
<keyword evidence="10" id="KW-0539">Nucleus</keyword>
<keyword evidence="7" id="KW-0067">ATP-binding</keyword>
<proteinExistence type="inferred from homology"/>
<keyword evidence="8" id="KW-0156">Chromatin regulator</keyword>
<dbReference type="GO" id="GO:0005694">
    <property type="term" value="C:chromosome"/>
    <property type="evidence" value="ECO:0007669"/>
    <property type="project" value="UniProtKB-ARBA"/>
</dbReference>
<dbReference type="GO" id="GO:0016787">
    <property type="term" value="F:hydrolase activity"/>
    <property type="evidence" value="ECO:0007669"/>
    <property type="project" value="UniProtKB-KW"/>
</dbReference>
<dbReference type="GO" id="GO:0140658">
    <property type="term" value="F:ATP-dependent chromatin remodeler activity"/>
    <property type="evidence" value="ECO:0007669"/>
    <property type="project" value="UniProtKB-ARBA"/>
</dbReference>
<dbReference type="PROSITE" id="PS51192">
    <property type="entry name" value="HELICASE_ATP_BIND_1"/>
    <property type="match status" value="1"/>
</dbReference>
<feature type="compositionally biased region" description="Basic and acidic residues" evidence="11">
    <location>
        <begin position="70"/>
        <end position="85"/>
    </location>
</feature>
<evidence type="ECO:0000256" key="10">
    <source>
        <dbReference type="ARBA" id="ARBA00023242"/>
    </source>
</evidence>
<dbReference type="InterPro" id="IPR038718">
    <property type="entry name" value="SNF2-like_sf"/>
</dbReference>
<dbReference type="OrthoDB" id="5857104at2759"/>
<dbReference type="FunFam" id="3.40.50.10810:FF:000014">
    <property type="entry name" value="SWI/SNF-related matrix-associated actin-dependent regulator of chromatin subfamily A containing DEAD/H box 1"/>
    <property type="match status" value="1"/>
</dbReference>
<keyword evidence="5" id="KW-0378">Hydrolase</keyword>
<reference evidence="14 15" key="1">
    <citation type="journal article" date="2018" name="Nat. Ecol. Evol.">
        <title>Pezizomycetes genomes reveal the molecular basis of ectomycorrhizal truffle lifestyle.</title>
        <authorList>
            <person name="Murat C."/>
            <person name="Payen T."/>
            <person name="Noel B."/>
            <person name="Kuo A."/>
            <person name="Morin E."/>
            <person name="Chen J."/>
            <person name="Kohler A."/>
            <person name="Krizsan K."/>
            <person name="Balestrini R."/>
            <person name="Da Silva C."/>
            <person name="Montanini B."/>
            <person name="Hainaut M."/>
            <person name="Levati E."/>
            <person name="Barry K.W."/>
            <person name="Belfiori B."/>
            <person name="Cichocki N."/>
            <person name="Clum A."/>
            <person name="Dockter R.B."/>
            <person name="Fauchery L."/>
            <person name="Guy J."/>
            <person name="Iotti M."/>
            <person name="Le Tacon F."/>
            <person name="Lindquist E.A."/>
            <person name="Lipzen A."/>
            <person name="Malagnac F."/>
            <person name="Mello A."/>
            <person name="Molinier V."/>
            <person name="Miyauchi S."/>
            <person name="Poulain J."/>
            <person name="Riccioni C."/>
            <person name="Rubini A."/>
            <person name="Sitrit Y."/>
            <person name="Splivallo R."/>
            <person name="Traeger S."/>
            <person name="Wang M."/>
            <person name="Zifcakova L."/>
            <person name="Wipf D."/>
            <person name="Zambonelli A."/>
            <person name="Paolocci F."/>
            <person name="Nowrousian M."/>
            <person name="Ottonello S."/>
            <person name="Baldrian P."/>
            <person name="Spatafora J.W."/>
            <person name="Henrissat B."/>
            <person name="Nagy L.G."/>
            <person name="Aury J.M."/>
            <person name="Wincker P."/>
            <person name="Grigoriev I.V."/>
            <person name="Bonfante P."/>
            <person name="Martin F.M."/>
        </authorList>
    </citation>
    <scope>NUCLEOTIDE SEQUENCE [LARGE SCALE GENOMIC DNA]</scope>
    <source>
        <strain evidence="14 15">RN42</strain>
    </source>
</reference>
<dbReference type="InterPro" id="IPR027417">
    <property type="entry name" value="P-loop_NTPase"/>
</dbReference>
<feature type="compositionally biased region" description="Basic residues" evidence="11">
    <location>
        <begin position="109"/>
        <end position="118"/>
    </location>
</feature>
<dbReference type="CDD" id="cd18793">
    <property type="entry name" value="SF2_C_SNF"/>
    <property type="match status" value="1"/>
</dbReference>
<evidence type="ECO:0000256" key="4">
    <source>
        <dbReference type="ARBA" id="ARBA00022741"/>
    </source>
</evidence>
<evidence type="ECO:0000256" key="7">
    <source>
        <dbReference type="ARBA" id="ARBA00022840"/>
    </source>
</evidence>
<feature type="domain" description="Helicase ATP-binding" evidence="12">
    <location>
        <begin position="328"/>
        <end position="495"/>
    </location>
</feature>
<sequence length="908" mass="102456">MKQHFPQASYAHLAVVLTNNQDDTEAAIRQYAQQQGAKGPQYQSNYSSPQPQQESQLTWLQPNPPQTKTSKKDARVPRRTIKDKYFGAAETSPKKKKSRSPPPAERRSPRPQRRRLQRNRQPTPISDLEESAEDSEASDSDADGSSRYNAAITVKVLDFLNTCQIRDLTETTGCKEEIAQAMVDARPFQDLDDARNVTLQPVVKPKRGASRRPAGDKVVDDCLEAWRGYEAVDALINRCHQISKPITESIKAWGVNVSNKDGADGELDILEVKSEVRDSAIGSPSDGSDNGPSKDPAAVGKYFSIQPSNLREGVELKDYQLVGINWLNLLYEKQLSCILADEMGLGKTCQVISFMAHLLEFGITGPHLVVVPASTLENWLREFANFCPSLVVRPYYGSQKERATIRQELYDEPNYNVLVTTYNLANGDKYDKKFLKERKFDIVVYDEGHMLKNSNSSRYMGLMQLPAKFRLLLTGTPLQNNLQELASLLSFILPGVFIEKKDDLAVLFKHKAKTSDTDDSASNALLSGQRVRRAKAMMTPFVLRRKKEQVLKHLPSKTSRVEYCKMTKSQQEIYIQQIKAAQDAIQARAEGKKGTSTTSNLMMQLRKAAVHPWLFRRHFSDKIIEKMSKDIMKEPHYRNNNQQYIHEDMAVMNDFELNRLCRSFPDTLGKYELTSNEHMDAGKVVVLKKLLTEMKANGDRILVFSQFTQVLDILEEVLTTLNMTFVRIDGQTAVETRQDVIDQFHEEEDITVFLLSTKAGGFGINLACANKVIIFDSSFNPHDDRQAADRAHRVGQKRPVEVVTLVMKGTIEEQILALANTKLALDQSLSEETEGAADKKGEEFVAKMLMGGAGREPELMDEKDGEEEKKNEEEKKEGGKHVEDVVIREDPEKAEKKDEDVEKSKEEA</sequence>
<evidence type="ECO:0000259" key="12">
    <source>
        <dbReference type="PROSITE" id="PS51192"/>
    </source>
</evidence>
<dbReference type="AlphaFoldDB" id="A0A3N4I9L8"/>
<evidence type="ECO:0000256" key="9">
    <source>
        <dbReference type="ARBA" id="ARBA00023125"/>
    </source>
</evidence>
<gene>
    <name evidence="14" type="ORF">BJ508DRAFT_209217</name>
</gene>
<dbReference type="GO" id="GO:0005524">
    <property type="term" value="F:ATP binding"/>
    <property type="evidence" value="ECO:0007669"/>
    <property type="project" value="UniProtKB-KW"/>
</dbReference>
<dbReference type="Proteomes" id="UP000275078">
    <property type="component" value="Unassembled WGS sequence"/>
</dbReference>
<feature type="domain" description="Helicase C-terminal" evidence="13">
    <location>
        <begin position="686"/>
        <end position="837"/>
    </location>
</feature>
<dbReference type="InterPro" id="IPR014001">
    <property type="entry name" value="Helicase_ATP-bd"/>
</dbReference>
<accession>A0A3N4I9L8</accession>
<name>A0A3N4I9L8_ASCIM</name>
<dbReference type="EMBL" id="ML119680">
    <property type="protein sequence ID" value="RPA81368.1"/>
    <property type="molecule type" value="Genomic_DNA"/>
</dbReference>
<comment type="subcellular location">
    <subcellularLocation>
        <location evidence="1">Nucleus</location>
    </subcellularLocation>
</comment>
<feature type="region of interest" description="Disordered" evidence="11">
    <location>
        <begin position="848"/>
        <end position="908"/>
    </location>
</feature>
<dbReference type="CDD" id="cd17998">
    <property type="entry name" value="DEXHc_SMARCAD1"/>
    <property type="match status" value="1"/>
</dbReference>
<keyword evidence="6" id="KW-0347">Helicase</keyword>
<evidence type="ECO:0000259" key="13">
    <source>
        <dbReference type="PROSITE" id="PS51194"/>
    </source>
</evidence>
<dbReference type="GO" id="GO:0003677">
    <property type="term" value="F:DNA binding"/>
    <property type="evidence" value="ECO:0007669"/>
    <property type="project" value="UniProtKB-KW"/>
</dbReference>
<feature type="compositionally biased region" description="Basic and acidic residues" evidence="11">
    <location>
        <begin position="855"/>
        <end position="908"/>
    </location>
</feature>
<evidence type="ECO:0000313" key="14">
    <source>
        <dbReference type="EMBL" id="RPA81368.1"/>
    </source>
</evidence>
<evidence type="ECO:0000313" key="15">
    <source>
        <dbReference type="Proteomes" id="UP000275078"/>
    </source>
</evidence>
<dbReference type="Pfam" id="PF00271">
    <property type="entry name" value="Helicase_C"/>
    <property type="match status" value="1"/>
</dbReference>
<dbReference type="Gene3D" id="3.40.50.300">
    <property type="entry name" value="P-loop containing nucleotide triphosphate hydrolases"/>
    <property type="match status" value="1"/>
</dbReference>
<feature type="compositionally biased region" description="Low complexity" evidence="11">
    <location>
        <begin position="40"/>
        <end position="56"/>
    </location>
</feature>
<dbReference type="SMART" id="SM00487">
    <property type="entry name" value="DEXDc"/>
    <property type="match status" value="1"/>
</dbReference>
<organism evidence="14 15">
    <name type="scientific">Ascobolus immersus RN42</name>
    <dbReference type="NCBI Taxonomy" id="1160509"/>
    <lineage>
        <taxon>Eukaryota</taxon>
        <taxon>Fungi</taxon>
        <taxon>Dikarya</taxon>
        <taxon>Ascomycota</taxon>
        <taxon>Pezizomycotina</taxon>
        <taxon>Pezizomycetes</taxon>
        <taxon>Pezizales</taxon>
        <taxon>Ascobolaceae</taxon>
        <taxon>Ascobolus</taxon>
    </lineage>
</organism>
<dbReference type="Pfam" id="PF00176">
    <property type="entry name" value="SNF2-rel_dom"/>
    <property type="match status" value="1"/>
</dbReference>
<comment type="similarity">
    <text evidence="2">Belongs to the SNF2/RAD54 helicase family.</text>
</comment>
<dbReference type="InterPro" id="IPR049730">
    <property type="entry name" value="SNF2/RAD54-like_C"/>
</dbReference>
<dbReference type="PANTHER" id="PTHR10799">
    <property type="entry name" value="SNF2/RAD54 HELICASE FAMILY"/>
    <property type="match status" value="1"/>
</dbReference>
<dbReference type="STRING" id="1160509.A0A3N4I9L8"/>
<dbReference type="InterPro" id="IPR000330">
    <property type="entry name" value="SNF2_N"/>
</dbReference>
<dbReference type="Gene3D" id="3.40.50.10810">
    <property type="entry name" value="Tandem AAA-ATPase domain"/>
    <property type="match status" value="1"/>
</dbReference>
<feature type="compositionally biased region" description="Acidic residues" evidence="11">
    <location>
        <begin position="127"/>
        <end position="142"/>
    </location>
</feature>
<evidence type="ECO:0000256" key="3">
    <source>
        <dbReference type="ARBA" id="ARBA00012551"/>
    </source>
</evidence>
<evidence type="ECO:0000256" key="2">
    <source>
        <dbReference type="ARBA" id="ARBA00007025"/>
    </source>
</evidence>
<dbReference type="EC" id="3.6.4.12" evidence="3"/>
<dbReference type="GO" id="GO:0005634">
    <property type="term" value="C:nucleus"/>
    <property type="evidence" value="ECO:0007669"/>
    <property type="project" value="UniProtKB-SubCell"/>
</dbReference>
<feature type="region of interest" description="Disordered" evidence="11">
    <location>
        <begin position="31"/>
        <end position="145"/>
    </location>
</feature>
<evidence type="ECO:0000256" key="11">
    <source>
        <dbReference type="SAM" id="MobiDB-lite"/>
    </source>
</evidence>
<keyword evidence="9" id="KW-0238">DNA-binding</keyword>
<dbReference type="InterPro" id="IPR001650">
    <property type="entry name" value="Helicase_C-like"/>
</dbReference>